<dbReference type="Pfam" id="PF01479">
    <property type="entry name" value="S4"/>
    <property type="match status" value="1"/>
</dbReference>
<dbReference type="InterPro" id="IPR036986">
    <property type="entry name" value="S4_RNA-bd_sf"/>
</dbReference>
<dbReference type="PIRSF" id="PIRSF016821">
    <property type="entry name" value="HSP15"/>
    <property type="match status" value="1"/>
</dbReference>
<sequence length="125" mass="14042">MSDSVRIDVWLWAVRVYKTRSAATTAIRGGHVRVNGDPIKAAYSVKIGDEVRVRINGFDRILGVRGILHKRVSAPLAAEAFEDRTPPPPPREFVAPIVTRDRGAGRPTKRERREIDRLLGRDDAY</sequence>
<protein>
    <recommendedName>
        <fullName evidence="6">RNA-binding S4 domain-containing protein</fullName>
    </recommendedName>
</protein>
<gene>
    <name evidence="7" type="ORF">GCM10023351_34790</name>
</gene>
<organism evidence="7 8">
    <name type="scientific">Microbacterium gilvum</name>
    <dbReference type="NCBI Taxonomy" id="1336204"/>
    <lineage>
        <taxon>Bacteria</taxon>
        <taxon>Bacillati</taxon>
        <taxon>Actinomycetota</taxon>
        <taxon>Actinomycetes</taxon>
        <taxon>Micrococcales</taxon>
        <taxon>Microbacteriaceae</taxon>
        <taxon>Microbacterium</taxon>
    </lineage>
</organism>
<evidence type="ECO:0000313" key="7">
    <source>
        <dbReference type="EMBL" id="GAA4786015.1"/>
    </source>
</evidence>
<dbReference type="InterPro" id="IPR025708">
    <property type="entry name" value="HSP15"/>
</dbReference>
<evidence type="ECO:0000256" key="5">
    <source>
        <dbReference type="SAM" id="MobiDB-lite"/>
    </source>
</evidence>
<dbReference type="SMART" id="SM00363">
    <property type="entry name" value="S4"/>
    <property type="match status" value="1"/>
</dbReference>
<dbReference type="Proteomes" id="UP001501645">
    <property type="component" value="Unassembled WGS sequence"/>
</dbReference>
<evidence type="ECO:0000259" key="6">
    <source>
        <dbReference type="SMART" id="SM00363"/>
    </source>
</evidence>
<dbReference type="RefSeq" id="WP_345442274.1">
    <property type="nucleotide sequence ID" value="NZ_BAABKO010000008.1"/>
</dbReference>
<keyword evidence="2 4" id="KW-0694">RNA-binding</keyword>
<evidence type="ECO:0000313" key="8">
    <source>
        <dbReference type="Proteomes" id="UP001501645"/>
    </source>
</evidence>
<dbReference type="PROSITE" id="PS50889">
    <property type="entry name" value="S4"/>
    <property type="match status" value="1"/>
</dbReference>
<feature type="domain" description="RNA-binding S4" evidence="6">
    <location>
        <begin position="5"/>
        <end position="77"/>
    </location>
</feature>
<reference evidence="8" key="1">
    <citation type="journal article" date="2019" name="Int. J. Syst. Evol. Microbiol.">
        <title>The Global Catalogue of Microorganisms (GCM) 10K type strain sequencing project: providing services to taxonomists for standard genome sequencing and annotation.</title>
        <authorList>
            <consortium name="The Broad Institute Genomics Platform"/>
            <consortium name="The Broad Institute Genome Sequencing Center for Infectious Disease"/>
            <person name="Wu L."/>
            <person name="Ma J."/>
        </authorList>
    </citation>
    <scope>NUCLEOTIDE SEQUENCE [LARGE SCALE GENOMIC DNA]</scope>
    <source>
        <strain evidence="8">JCM 18537</strain>
    </source>
</reference>
<dbReference type="Gene3D" id="3.10.290.10">
    <property type="entry name" value="RNA-binding S4 domain"/>
    <property type="match status" value="1"/>
</dbReference>
<evidence type="ECO:0000256" key="1">
    <source>
        <dbReference type="ARBA" id="ARBA00008396"/>
    </source>
</evidence>
<keyword evidence="8" id="KW-1185">Reference proteome</keyword>
<keyword evidence="3" id="KW-0238">DNA-binding</keyword>
<dbReference type="CDD" id="cd00165">
    <property type="entry name" value="S4"/>
    <property type="match status" value="1"/>
</dbReference>
<dbReference type="SUPFAM" id="SSF55174">
    <property type="entry name" value="Alpha-L RNA-binding motif"/>
    <property type="match status" value="1"/>
</dbReference>
<comment type="caution">
    <text evidence="7">The sequence shown here is derived from an EMBL/GenBank/DDBJ whole genome shotgun (WGS) entry which is preliminary data.</text>
</comment>
<comment type="similarity">
    <text evidence="1">Belongs to the HSP15 family.</text>
</comment>
<dbReference type="EMBL" id="BAABKO010000008">
    <property type="protein sequence ID" value="GAA4786015.1"/>
    <property type="molecule type" value="Genomic_DNA"/>
</dbReference>
<feature type="compositionally biased region" description="Basic and acidic residues" evidence="5">
    <location>
        <begin position="111"/>
        <end position="125"/>
    </location>
</feature>
<feature type="region of interest" description="Disordered" evidence="5">
    <location>
        <begin position="79"/>
        <end position="125"/>
    </location>
</feature>
<evidence type="ECO:0000256" key="3">
    <source>
        <dbReference type="ARBA" id="ARBA00023125"/>
    </source>
</evidence>
<evidence type="ECO:0000256" key="2">
    <source>
        <dbReference type="ARBA" id="ARBA00022884"/>
    </source>
</evidence>
<name>A0ABP9AVU6_9MICO</name>
<accession>A0ABP9AVU6</accession>
<dbReference type="InterPro" id="IPR002942">
    <property type="entry name" value="S4_RNA-bd"/>
</dbReference>
<proteinExistence type="inferred from homology"/>
<evidence type="ECO:0000256" key="4">
    <source>
        <dbReference type="PROSITE-ProRule" id="PRU00182"/>
    </source>
</evidence>